<keyword evidence="5" id="KW-1185">Reference proteome</keyword>
<dbReference type="InterPro" id="IPR036465">
    <property type="entry name" value="vWFA_dom_sf"/>
</dbReference>
<dbReference type="Gene3D" id="3.40.50.410">
    <property type="entry name" value="von Willebrand factor, type A domain"/>
    <property type="match status" value="1"/>
</dbReference>
<dbReference type="SMART" id="SM00327">
    <property type="entry name" value="VWA"/>
    <property type="match status" value="1"/>
</dbReference>
<dbReference type="AlphaFoldDB" id="A0A1W2G553"/>
<dbReference type="OrthoDB" id="5827268at2"/>
<sequence length="384" mass="43219">MKNSISVSVKTIAFFLITVFTIGCFSPSSQAKPKPSPDKQKIMLALLLDTSNSMDGLIDQAKSQLWTIVNELAAAKCGNGTRPEIQIALFEYGNDGLPQSEGYMRMVTDLTTDLDDISERLFGLSTNGGDEYCGYAIDKSIKKLNWSKSKADLKMIFIAGNEPFSQGNVTYESACKLAKEHDIVVNTIFCGDYNEGIRTSWRHGATLTGGSYMSIEQNQKTVYVRTPYDDKIDQLNNDLNKTYIYYGSQGKSKKEKQMRQDQNAESYSQANKVKRAISKSSHAYKNSSWDLVDAYGDNEEVLETVEEEYLPEPMQEMDADERKAYVKKITDERESIKNEIQKLSTQRKQYIVENKPTEAPENTLDQAMVNAVKAVGKSKQLIFE</sequence>
<feature type="region of interest" description="Disordered" evidence="2">
    <location>
        <begin position="250"/>
        <end position="279"/>
    </location>
</feature>
<accession>A0A1W2G553</accession>
<evidence type="ECO:0000313" key="4">
    <source>
        <dbReference type="EMBL" id="SMD31721.1"/>
    </source>
</evidence>
<dbReference type="STRING" id="692418.SAMN04488029_0056"/>
<feature type="compositionally biased region" description="Polar residues" evidence="2">
    <location>
        <begin position="260"/>
        <end position="271"/>
    </location>
</feature>
<dbReference type="EMBL" id="FWYF01000001">
    <property type="protein sequence ID" value="SMD31721.1"/>
    <property type="molecule type" value="Genomic_DNA"/>
</dbReference>
<evidence type="ECO:0000256" key="2">
    <source>
        <dbReference type="SAM" id="MobiDB-lite"/>
    </source>
</evidence>
<gene>
    <name evidence="4" type="ORF">SAMN04488029_0056</name>
</gene>
<organism evidence="4 5">
    <name type="scientific">Reichenbachiella faecimaris</name>
    <dbReference type="NCBI Taxonomy" id="692418"/>
    <lineage>
        <taxon>Bacteria</taxon>
        <taxon>Pseudomonadati</taxon>
        <taxon>Bacteroidota</taxon>
        <taxon>Cytophagia</taxon>
        <taxon>Cytophagales</taxon>
        <taxon>Reichenbachiellaceae</taxon>
        <taxon>Reichenbachiella</taxon>
    </lineage>
</organism>
<dbReference type="Pfam" id="PF00092">
    <property type="entry name" value="VWA"/>
    <property type="match status" value="1"/>
</dbReference>
<keyword evidence="1" id="KW-0175">Coiled coil</keyword>
<dbReference type="PROSITE" id="PS50234">
    <property type="entry name" value="VWFA"/>
    <property type="match status" value="1"/>
</dbReference>
<evidence type="ECO:0000313" key="5">
    <source>
        <dbReference type="Proteomes" id="UP000192472"/>
    </source>
</evidence>
<dbReference type="Proteomes" id="UP000192472">
    <property type="component" value="Unassembled WGS sequence"/>
</dbReference>
<reference evidence="4 5" key="1">
    <citation type="submission" date="2017-04" db="EMBL/GenBank/DDBJ databases">
        <authorList>
            <person name="Afonso C.L."/>
            <person name="Miller P.J."/>
            <person name="Scott M.A."/>
            <person name="Spackman E."/>
            <person name="Goraichik I."/>
            <person name="Dimitrov K.M."/>
            <person name="Suarez D.L."/>
            <person name="Swayne D.E."/>
        </authorList>
    </citation>
    <scope>NUCLEOTIDE SEQUENCE [LARGE SCALE GENOMIC DNA]</scope>
    <source>
        <strain evidence="4 5">DSM 26133</strain>
    </source>
</reference>
<feature type="domain" description="VWFA" evidence="3">
    <location>
        <begin position="43"/>
        <end position="239"/>
    </location>
</feature>
<feature type="coiled-coil region" evidence="1">
    <location>
        <begin position="326"/>
        <end position="353"/>
    </location>
</feature>
<evidence type="ECO:0000259" key="3">
    <source>
        <dbReference type="PROSITE" id="PS50234"/>
    </source>
</evidence>
<evidence type="ECO:0000256" key="1">
    <source>
        <dbReference type="SAM" id="Coils"/>
    </source>
</evidence>
<protein>
    <submittedName>
        <fullName evidence="4">von Willebrand factor type A domain-containing protein</fullName>
    </submittedName>
</protein>
<dbReference type="PROSITE" id="PS51257">
    <property type="entry name" value="PROKAR_LIPOPROTEIN"/>
    <property type="match status" value="1"/>
</dbReference>
<name>A0A1W2G553_REIFA</name>
<dbReference type="InterPro" id="IPR002035">
    <property type="entry name" value="VWF_A"/>
</dbReference>
<proteinExistence type="predicted"/>
<dbReference type="SUPFAM" id="SSF53300">
    <property type="entry name" value="vWA-like"/>
    <property type="match status" value="1"/>
</dbReference>
<dbReference type="RefSeq" id="WP_084370422.1">
    <property type="nucleotide sequence ID" value="NZ_FWYF01000001.1"/>
</dbReference>